<name>A0A1F5EEA2_9BACT</name>
<evidence type="ECO:0000313" key="2">
    <source>
        <dbReference type="Proteomes" id="UP000178583"/>
    </source>
</evidence>
<sequence length="180" mass="20148">MKTVCLVVVLMTAVEIVAANEVDGAVSTGYFGEGSWYNGAYTSTSVDKFSIYLEYAGEYDYSLMMLDAEVSEHEKVGIRFESPNLWRPYIKESRALGDLWVTGRWLVGGVGEGENRFDIFAGCPINSWLAVEGWSRYQGGQKPDHWLGPKISHGRLSLWYGVNLRGGDDAIIADWQVMKF</sequence>
<dbReference type="EMBL" id="MEZY01000006">
    <property type="protein sequence ID" value="OGD65752.1"/>
    <property type="molecule type" value="Genomic_DNA"/>
</dbReference>
<organism evidence="1 2">
    <name type="scientific">Candidatus Berkelbacteria bacterium RIFOXYA2_FULL_43_10</name>
    <dbReference type="NCBI Taxonomy" id="1797472"/>
    <lineage>
        <taxon>Bacteria</taxon>
        <taxon>Candidatus Berkelbacteria</taxon>
    </lineage>
</organism>
<protein>
    <submittedName>
        <fullName evidence="1">Uncharacterized protein</fullName>
    </submittedName>
</protein>
<proteinExistence type="predicted"/>
<dbReference type="Proteomes" id="UP000178583">
    <property type="component" value="Unassembled WGS sequence"/>
</dbReference>
<dbReference type="AlphaFoldDB" id="A0A1F5EEA2"/>
<comment type="caution">
    <text evidence="1">The sequence shown here is derived from an EMBL/GenBank/DDBJ whole genome shotgun (WGS) entry which is preliminary data.</text>
</comment>
<reference evidence="1 2" key="1">
    <citation type="journal article" date="2016" name="Nat. Commun.">
        <title>Thousands of microbial genomes shed light on interconnected biogeochemical processes in an aquifer system.</title>
        <authorList>
            <person name="Anantharaman K."/>
            <person name="Brown C.T."/>
            <person name="Hug L.A."/>
            <person name="Sharon I."/>
            <person name="Castelle C.J."/>
            <person name="Probst A.J."/>
            <person name="Thomas B.C."/>
            <person name="Singh A."/>
            <person name="Wilkins M.J."/>
            <person name="Karaoz U."/>
            <person name="Brodie E.L."/>
            <person name="Williams K.H."/>
            <person name="Hubbard S.S."/>
            <person name="Banfield J.F."/>
        </authorList>
    </citation>
    <scope>NUCLEOTIDE SEQUENCE [LARGE SCALE GENOMIC DNA]</scope>
</reference>
<evidence type="ECO:0000313" key="1">
    <source>
        <dbReference type="EMBL" id="OGD65752.1"/>
    </source>
</evidence>
<accession>A0A1F5EEA2</accession>
<gene>
    <name evidence="1" type="ORF">A2215_04680</name>
</gene>